<dbReference type="Proteomes" id="UP000521358">
    <property type="component" value="Unassembled WGS sequence"/>
</dbReference>
<proteinExistence type="predicted"/>
<dbReference type="EMBL" id="JAAVMB010000002">
    <property type="protein sequence ID" value="NKC67125.1"/>
    <property type="molecule type" value="Genomic_DNA"/>
</dbReference>
<protein>
    <submittedName>
        <fullName evidence="1">Uncharacterized protein</fullName>
    </submittedName>
</protein>
<accession>A0A7X6D790</accession>
<dbReference type="Gene3D" id="3.40.50.1820">
    <property type="entry name" value="alpha/beta hydrolase"/>
    <property type="match status" value="1"/>
</dbReference>
<evidence type="ECO:0000313" key="1">
    <source>
        <dbReference type="EMBL" id="NKC67125.1"/>
    </source>
</evidence>
<gene>
    <name evidence="1" type="ORF">HED35_03375</name>
</gene>
<reference evidence="1 2" key="1">
    <citation type="submission" date="2020-03" db="EMBL/GenBank/DDBJ databases">
        <title>Bacterial samples isolated from urine from healthy bovine heifers (Gyr breed).</title>
        <authorList>
            <person name="Giannattasio-Ferraz S."/>
            <person name="Maskeri L."/>
            <person name="Penido A."/>
            <person name="Barbosa-Stancioli E.F."/>
            <person name="Putonti C."/>
        </authorList>
    </citation>
    <scope>NUCLEOTIDE SEQUENCE [LARGE SCALE GENOMIC DNA]</scope>
    <source>
        <strain evidence="1 2">UFMG-H7</strain>
    </source>
</reference>
<evidence type="ECO:0000313" key="2">
    <source>
        <dbReference type="Proteomes" id="UP000521358"/>
    </source>
</evidence>
<comment type="caution">
    <text evidence="1">The sequence shown here is derived from an EMBL/GenBank/DDBJ whole genome shotgun (WGS) entry which is preliminary data.</text>
</comment>
<dbReference type="AlphaFoldDB" id="A0A7X6D790"/>
<dbReference type="RefSeq" id="WP_167806382.1">
    <property type="nucleotide sequence ID" value="NZ_JAAVMB010000002.1"/>
</dbReference>
<sequence length="57" mass="6719">MSQLIKREEKIPVTYKEEPGSHNWEYWDKILADFLEWLPLEELEVGFGSGHVISKTN</sequence>
<name>A0A7X6D790_9ENTE</name>
<organism evidence="1 2">
    <name type="scientific">Vagococcus fluvialis</name>
    <dbReference type="NCBI Taxonomy" id="2738"/>
    <lineage>
        <taxon>Bacteria</taxon>
        <taxon>Bacillati</taxon>
        <taxon>Bacillota</taxon>
        <taxon>Bacilli</taxon>
        <taxon>Lactobacillales</taxon>
        <taxon>Enterococcaceae</taxon>
        <taxon>Vagococcus</taxon>
    </lineage>
</organism>
<dbReference type="InterPro" id="IPR029058">
    <property type="entry name" value="AB_hydrolase_fold"/>
</dbReference>